<dbReference type="AlphaFoldDB" id="A0A0F7UK12"/>
<feature type="region of interest" description="Disordered" evidence="1">
    <location>
        <begin position="1"/>
        <end position="25"/>
    </location>
</feature>
<feature type="compositionally biased region" description="Polar residues" evidence="1">
    <location>
        <begin position="1"/>
        <end position="12"/>
    </location>
</feature>
<name>A0A0F7UK12_NEOCL</name>
<evidence type="ECO:0000313" key="2">
    <source>
        <dbReference type="EMBL" id="CEL70424.1"/>
    </source>
</evidence>
<dbReference type="EMBL" id="LN714487">
    <property type="protein sequence ID" value="CEL70424.1"/>
    <property type="molecule type" value="Genomic_DNA"/>
</dbReference>
<sequence>MARVGTSSQGSDSLERGETEETNDSPLREVSLAFVQHLLFFKALPWNDAEILHKQLHAAFGSGRLPPLQRFVDQVSESLSPTGLRIRKVFCDGSRPSTAFLVLHSEAEEELPVSLSALRALARVSKKFSLTQLRIFEAAASHLLRTRRPMTLLQWTRLCQAKSGNPASLLQALLELQLMQVENVEAEPSAARLVLGPWCYAEKLRSLEAVMPDDGADGFACTRCRLPAIFNARRCGAPACAAQYHRECLEFLSSLRSPSALGKRQGRRVSAESEDERGEEEGDELGQPRLQSEDSATNKEDGTPRVCPACRGPWGNVQVRGEEREEEDATA</sequence>
<reference evidence="2" key="1">
    <citation type="journal article" date="2015" name="PLoS ONE">
        <title>Comprehensive Evaluation of Toxoplasma gondii VEG and Neospora caninum LIV Genomes with Tachyzoite Stage Transcriptome and Proteome Defines Novel Transcript Features.</title>
        <authorList>
            <person name="Ramaprasad A."/>
            <person name="Mourier T."/>
            <person name="Naeem R."/>
            <person name="Malas T.B."/>
            <person name="Moussa E."/>
            <person name="Panigrahi A."/>
            <person name="Vermont S.J."/>
            <person name="Otto T.D."/>
            <person name="Wastling J."/>
            <person name="Pain A."/>
        </authorList>
    </citation>
    <scope>NUCLEOTIDE SEQUENCE</scope>
    <source>
        <strain evidence="2">Liverpool</strain>
    </source>
</reference>
<evidence type="ECO:0000256" key="1">
    <source>
        <dbReference type="SAM" id="MobiDB-lite"/>
    </source>
</evidence>
<feature type="region of interest" description="Disordered" evidence="1">
    <location>
        <begin position="262"/>
        <end position="331"/>
    </location>
</feature>
<protein>
    <submittedName>
        <fullName evidence="2">Uncharacterized protein</fullName>
    </submittedName>
</protein>
<proteinExistence type="predicted"/>
<gene>
    <name evidence="2" type="ORF">BN1204_061060</name>
</gene>
<organism evidence="2">
    <name type="scientific">Neospora caninum (strain Liverpool)</name>
    <dbReference type="NCBI Taxonomy" id="572307"/>
    <lineage>
        <taxon>Eukaryota</taxon>
        <taxon>Sar</taxon>
        <taxon>Alveolata</taxon>
        <taxon>Apicomplexa</taxon>
        <taxon>Conoidasida</taxon>
        <taxon>Coccidia</taxon>
        <taxon>Eucoccidiorida</taxon>
        <taxon>Eimeriorina</taxon>
        <taxon>Sarcocystidae</taxon>
        <taxon>Neospora</taxon>
    </lineage>
</organism>
<accession>A0A0F7UK12</accession>
<feature type="compositionally biased region" description="Acidic residues" evidence="1">
    <location>
        <begin position="272"/>
        <end position="284"/>
    </location>
</feature>